<evidence type="ECO:0000256" key="13">
    <source>
        <dbReference type="ARBA" id="ARBA00022932"/>
    </source>
</evidence>
<dbReference type="SMART" id="SM00343">
    <property type="entry name" value="ZnF_C2HC"/>
    <property type="match status" value="1"/>
</dbReference>
<feature type="domain" description="Reverse transcriptase" evidence="19">
    <location>
        <begin position="592"/>
        <end position="771"/>
    </location>
</feature>
<dbReference type="EC" id="2.7.7.49" evidence="1"/>
<dbReference type="InterPro" id="IPR056924">
    <property type="entry name" value="SH3_Tf2-1"/>
</dbReference>
<evidence type="ECO:0000256" key="5">
    <source>
        <dbReference type="ARBA" id="ARBA00022722"/>
    </source>
</evidence>
<dbReference type="InterPro" id="IPR021109">
    <property type="entry name" value="Peptidase_aspartic_dom_sf"/>
</dbReference>
<dbReference type="InterPro" id="IPR036397">
    <property type="entry name" value="RNaseH_sf"/>
</dbReference>
<keyword evidence="16" id="KW-0862">Zinc</keyword>
<evidence type="ECO:0000256" key="9">
    <source>
        <dbReference type="ARBA" id="ARBA00022801"/>
    </source>
</evidence>
<keyword evidence="4" id="KW-0548">Nucleotidyltransferase</keyword>
<evidence type="ECO:0000313" key="22">
    <source>
        <dbReference type="Proteomes" id="UP000236291"/>
    </source>
</evidence>
<dbReference type="Gene3D" id="3.10.10.10">
    <property type="entry name" value="HIV Type 1 Reverse Transcriptase, subunit A, domain 1"/>
    <property type="match status" value="1"/>
</dbReference>
<evidence type="ECO:0000259" key="19">
    <source>
        <dbReference type="PROSITE" id="PS50878"/>
    </source>
</evidence>
<dbReference type="InterPro" id="IPR041588">
    <property type="entry name" value="Integrase_H2C2"/>
</dbReference>
<dbReference type="GO" id="GO:0015074">
    <property type="term" value="P:DNA integration"/>
    <property type="evidence" value="ECO:0007669"/>
    <property type="project" value="UniProtKB-KW"/>
</dbReference>
<dbReference type="InterPro" id="IPR005162">
    <property type="entry name" value="Retrotrans_gag_dom"/>
</dbReference>
<proteinExistence type="predicted"/>
<dbReference type="Gene3D" id="3.30.70.270">
    <property type="match status" value="2"/>
</dbReference>
<name>A0A2K3NZF4_TRIPR</name>
<dbReference type="Gene3D" id="2.40.70.10">
    <property type="entry name" value="Acid Proteases"/>
    <property type="match status" value="1"/>
</dbReference>
<accession>A0A2K3NZF4</accession>
<evidence type="ECO:0000256" key="1">
    <source>
        <dbReference type="ARBA" id="ARBA00012493"/>
    </source>
</evidence>
<sequence>MSGNRRGPGRPRRNATPEADPNANMWAQMLHQQQMLQQQYQAQQAQQALQHQQMMETLQHQINQQAQSQEHLANLVQQGQAFQPHPPPPAVVGNPAFREYNRNHPPEFNGERDPQEAKRWIKQMEKIFRMATCSEEDKVVYATHQFRGAAEDWWDGARRRMEANEVAVNWTNFKRVMMEKYLPKTFRIQKAQEFLELKQGGMSVTEFTKKFEELSHYSSHNQHEADEEWKINQYKYGLRGEIEHTVGQQDFTCFDDLVHKSLVAETSIAKTNREKSMAYEKKKDKYHQQLKPKGPPQKGKQTQSSKNYPACKNCGNSHSGPCMKGTGVCFLCKQPGHYQMECPHRRGRSGAEITTTSKGRVYSLDGRKAKANNDLIAGMCFVGQNLVRVLFDCGASNSFISNKCVEKLNLIVSPLTPPMTVSTATDGGIVADFVCQNCPVTVSNKTYYIDLVCLPIRQLDVILGMDWLSANYVYIGCAEKTIYMPTVNTEEGVALSALLNNAHQMIQYICANDNNFYLMLTVASESELGPSDIFIVNEYLDVFPDDITSLPPEREIEFSIDLVPGAEPVSVAPYRMSPAELKELKCQLEDLIQKHFIRPSVSPWGAPVLLVKKKDGGMRLCIDYRQLNKVTIKNKYPLPRIDDLLDQLKGAIVFSKIDLRSGYHQIRIKSSDVSKTAFRTRYGHYEFLVMPFGVTNAPAVFMDYMNRIFQPYLDQFVVIFIDDILIYSKSPQEHAQHLRIVLNILKEKQLYAKFSKCEFWLSEVKFLGHVISRGGVAVDQSKVEAVLNWERPKNVSEVRSFLGLAGYYRRFIMKFSQIALPLTRLTRKGVPFVWDGECEQSFRTLKEKLTKAPVLTIPDPEKKYIVFCDASSKGLGSVLMQGDNVVAYASRQLKPHEENYPTHDLELAAIVFALKVWRHHLYGAQFDLFSDHKSLKYLFDQKELNMRQRRWMEYLKDYDFDLKYHPGKANVVADALSRKALHKAELMMHRCKLYEKFRDLNLDVTEVGNGILLHNLEISCDLRSRIAYAQQSDMDLRRRMGHPDFTMAPDGVMLFDGRLCIPNDVELKRLILEEAHKSGFSIHPGSTKMYHDLKKDYWWPGMKTDIAEFVSRCIVCQQVKIEHQRPAGSLKPLEIPQWKWEQISMDFVGGIDFVGGLPRTREGYDSIWVIVDRLTKSAHFLSVKSTYKAPQYAALFISKIVTLHGVPTSIVSDRDPIFTSTFWKAFQKALGTRLKMSTSHHPQTDGQTERTIQTLEDMLRACVLEEGGSWNDHLHLIEFSYNNSYHSSIGMAPYEALYGRRCRTPLCWSEVGDKGILGPDVIQETTLKIKSIQEKMKAAQSRQKIYADRRRRPLEFNEGEHVFLRVTPQLGLRGVFRKKKLCPRYIGPYQIIKRVGEVAYQLALPPAMSGLHDVFHVSQLRKFIPDPYKPVELESINLKSDLTYQPEPTRIVDRDVKSLRNKEIPIVKVEWEGSPDGEATWELESEMKRTIHTFSQLRNQGLKVVGAKVEA</sequence>
<dbReference type="Pfam" id="PF03732">
    <property type="entry name" value="Retrotrans_gag"/>
    <property type="match status" value="1"/>
</dbReference>
<dbReference type="PANTHER" id="PTHR37984">
    <property type="entry name" value="PROTEIN CBG26694"/>
    <property type="match status" value="1"/>
</dbReference>
<feature type="compositionally biased region" description="Basic and acidic residues" evidence="17">
    <location>
        <begin position="274"/>
        <end position="287"/>
    </location>
</feature>
<keyword evidence="3" id="KW-0808">Transferase</keyword>
<evidence type="ECO:0000256" key="14">
    <source>
        <dbReference type="ARBA" id="ARBA00023125"/>
    </source>
</evidence>
<dbReference type="SUPFAM" id="SSF53098">
    <property type="entry name" value="Ribonuclease H-like"/>
    <property type="match status" value="1"/>
</dbReference>
<dbReference type="Pfam" id="PF17917">
    <property type="entry name" value="RT_RNaseH"/>
    <property type="match status" value="1"/>
</dbReference>
<feature type="region of interest" description="Disordered" evidence="17">
    <location>
        <begin position="93"/>
        <end position="115"/>
    </location>
</feature>
<dbReference type="PROSITE" id="PS50994">
    <property type="entry name" value="INTEGRASE"/>
    <property type="match status" value="1"/>
</dbReference>
<dbReference type="Gene3D" id="3.30.420.10">
    <property type="entry name" value="Ribonuclease H-like superfamily/Ribonuclease H"/>
    <property type="match status" value="1"/>
</dbReference>
<keyword evidence="15" id="KW-0233">DNA recombination</keyword>
<keyword evidence="2" id="KW-0645">Protease</keyword>
<dbReference type="Gene3D" id="1.10.340.70">
    <property type="match status" value="1"/>
</dbReference>
<dbReference type="EMBL" id="ASHM01002503">
    <property type="protein sequence ID" value="PNY08424.1"/>
    <property type="molecule type" value="Genomic_DNA"/>
</dbReference>
<keyword evidence="14" id="KW-0238">DNA-binding</keyword>
<dbReference type="ExpressionAtlas" id="A0A2K3NZF4">
    <property type="expression patterns" value="baseline"/>
</dbReference>
<dbReference type="Pfam" id="PF00078">
    <property type="entry name" value="RVT_1"/>
    <property type="match status" value="1"/>
</dbReference>
<feature type="domain" description="Integrase catalytic" evidence="20">
    <location>
        <begin position="1132"/>
        <end position="1301"/>
    </location>
</feature>
<keyword evidence="6" id="KW-0479">Metal-binding</keyword>
<dbReference type="InterPro" id="IPR050951">
    <property type="entry name" value="Retrovirus_Pol_polyprotein"/>
</dbReference>
<dbReference type="Pfam" id="PF17921">
    <property type="entry name" value="Integrase_H2C2"/>
    <property type="match status" value="1"/>
</dbReference>
<keyword evidence="10" id="KW-0460">Magnesium</keyword>
<keyword evidence="9" id="KW-0378">Hydrolase</keyword>
<dbReference type="PANTHER" id="PTHR37984:SF5">
    <property type="entry name" value="PROTEIN NYNRIN-LIKE"/>
    <property type="match status" value="1"/>
</dbReference>
<dbReference type="GO" id="GO:0003677">
    <property type="term" value="F:DNA binding"/>
    <property type="evidence" value="ECO:0007669"/>
    <property type="project" value="UniProtKB-KW"/>
</dbReference>
<dbReference type="CDD" id="cd09274">
    <property type="entry name" value="RNase_HI_RT_Ty3"/>
    <property type="match status" value="1"/>
</dbReference>
<dbReference type="OrthoDB" id="1723377at2759"/>
<keyword evidence="7" id="KW-0064">Aspartyl protease</keyword>
<evidence type="ECO:0000256" key="11">
    <source>
        <dbReference type="ARBA" id="ARBA00022908"/>
    </source>
</evidence>
<dbReference type="GO" id="GO:0008270">
    <property type="term" value="F:zinc ion binding"/>
    <property type="evidence" value="ECO:0007669"/>
    <property type="project" value="UniProtKB-KW"/>
</dbReference>
<evidence type="ECO:0000256" key="10">
    <source>
        <dbReference type="ARBA" id="ARBA00022842"/>
    </source>
</evidence>
<dbReference type="CDD" id="cd01647">
    <property type="entry name" value="RT_LTR"/>
    <property type="match status" value="1"/>
</dbReference>
<dbReference type="InterPro" id="IPR001878">
    <property type="entry name" value="Znf_CCHC"/>
</dbReference>
<evidence type="ECO:0000256" key="2">
    <source>
        <dbReference type="ARBA" id="ARBA00022670"/>
    </source>
</evidence>
<evidence type="ECO:0000313" key="21">
    <source>
        <dbReference type="EMBL" id="PNY08424.1"/>
    </source>
</evidence>
<dbReference type="SUPFAM" id="SSF56672">
    <property type="entry name" value="DNA/RNA polymerases"/>
    <property type="match status" value="1"/>
</dbReference>
<dbReference type="PROSITE" id="PS50878">
    <property type="entry name" value="RT_POL"/>
    <property type="match status" value="1"/>
</dbReference>
<feature type="region of interest" description="Disordered" evidence="17">
    <location>
        <begin position="1"/>
        <end position="20"/>
    </location>
</feature>
<evidence type="ECO:0000256" key="12">
    <source>
        <dbReference type="ARBA" id="ARBA00022918"/>
    </source>
</evidence>
<dbReference type="Pfam" id="PF08284">
    <property type="entry name" value="RVP_2"/>
    <property type="match status" value="1"/>
</dbReference>
<feature type="compositionally biased region" description="Low complexity" evidence="17">
    <location>
        <begin position="291"/>
        <end position="301"/>
    </location>
</feature>
<feature type="compositionally biased region" description="Basic and acidic residues" evidence="17">
    <location>
        <begin position="99"/>
        <end position="115"/>
    </location>
</feature>
<evidence type="ECO:0000256" key="6">
    <source>
        <dbReference type="ARBA" id="ARBA00022723"/>
    </source>
</evidence>
<dbReference type="GO" id="GO:0004519">
    <property type="term" value="F:endonuclease activity"/>
    <property type="evidence" value="ECO:0007669"/>
    <property type="project" value="UniProtKB-KW"/>
</dbReference>
<evidence type="ECO:0000259" key="18">
    <source>
        <dbReference type="PROSITE" id="PS50158"/>
    </source>
</evidence>
<feature type="region of interest" description="Disordered" evidence="17">
    <location>
        <begin position="274"/>
        <end position="305"/>
    </location>
</feature>
<dbReference type="InterPro" id="IPR043128">
    <property type="entry name" value="Rev_trsase/Diguanyl_cyclase"/>
</dbReference>
<evidence type="ECO:0000256" key="8">
    <source>
        <dbReference type="ARBA" id="ARBA00022759"/>
    </source>
</evidence>
<dbReference type="InterPro" id="IPR016197">
    <property type="entry name" value="Chromo-like_dom_sf"/>
</dbReference>
<keyword evidence="13" id="KW-0239">DNA-directed DNA polymerase</keyword>
<keyword evidence="5" id="KW-0540">Nuclease</keyword>
<protein>
    <recommendedName>
        <fullName evidence="1">RNA-directed DNA polymerase</fullName>
        <ecNumber evidence="1">2.7.7.49</ecNumber>
    </recommendedName>
</protein>
<dbReference type="GO" id="GO:0003887">
    <property type="term" value="F:DNA-directed DNA polymerase activity"/>
    <property type="evidence" value="ECO:0007669"/>
    <property type="project" value="UniProtKB-KW"/>
</dbReference>
<dbReference type="InterPro" id="IPR043502">
    <property type="entry name" value="DNA/RNA_pol_sf"/>
</dbReference>
<dbReference type="FunFam" id="3.30.70.270:FF:000020">
    <property type="entry name" value="Transposon Tf2-6 polyprotein-like Protein"/>
    <property type="match status" value="1"/>
</dbReference>
<dbReference type="GO" id="GO:0006508">
    <property type="term" value="P:proteolysis"/>
    <property type="evidence" value="ECO:0007669"/>
    <property type="project" value="UniProtKB-KW"/>
</dbReference>
<comment type="caution">
    <text evidence="21">The sequence shown here is derived from an EMBL/GenBank/DDBJ whole genome shotgun (WGS) entry which is preliminary data.</text>
</comment>
<feature type="domain" description="CCHC-type" evidence="18">
    <location>
        <begin position="329"/>
        <end position="343"/>
    </location>
</feature>
<reference evidence="21 22" key="1">
    <citation type="journal article" date="2014" name="Am. J. Bot.">
        <title>Genome assembly and annotation for red clover (Trifolium pratense; Fabaceae).</title>
        <authorList>
            <person name="Istvanek J."/>
            <person name="Jaros M."/>
            <person name="Krenek A."/>
            <person name="Repkova J."/>
        </authorList>
    </citation>
    <scope>NUCLEOTIDE SEQUENCE [LARGE SCALE GENOMIC DNA]</scope>
    <source>
        <strain evidence="22">cv. Tatra</strain>
        <tissue evidence="21">Young leaves</tissue>
    </source>
</reference>
<evidence type="ECO:0000256" key="17">
    <source>
        <dbReference type="SAM" id="MobiDB-lite"/>
    </source>
</evidence>
<dbReference type="InterPro" id="IPR012337">
    <property type="entry name" value="RNaseH-like_sf"/>
</dbReference>
<dbReference type="PROSITE" id="PS50158">
    <property type="entry name" value="ZF_CCHC"/>
    <property type="match status" value="1"/>
</dbReference>
<dbReference type="Pfam" id="PF24626">
    <property type="entry name" value="SH3_Tf2-1"/>
    <property type="match status" value="1"/>
</dbReference>
<evidence type="ECO:0000256" key="4">
    <source>
        <dbReference type="ARBA" id="ARBA00022695"/>
    </source>
</evidence>
<dbReference type="InterPro" id="IPR001584">
    <property type="entry name" value="Integrase_cat-core"/>
</dbReference>
<keyword evidence="16" id="KW-0863">Zinc-finger</keyword>
<evidence type="ECO:0000256" key="15">
    <source>
        <dbReference type="ARBA" id="ARBA00023172"/>
    </source>
</evidence>
<dbReference type="GO" id="GO:0006310">
    <property type="term" value="P:DNA recombination"/>
    <property type="evidence" value="ECO:0007669"/>
    <property type="project" value="UniProtKB-KW"/>
</dbReference>
<keyword evidence="12" id="KW-0695">RNA-directed DNA polymerase</keyword>
<gene>
    <name evidence="21" type="ORF">L195_g004946</name>
</gene>
<dbReference type="InterPro" id="IPR000477">
    <property type="entry name" value="RT_dom"/>
</dbReference>
<dbReference type="FunFam" id="3.10.10.10:FF:000007">
    <property type="entry name" value="Retrovirus-related Pol polyprotein from transposon 17.6-like Protein"/>
    <property type="match status" value="1"/>
</dbReference>
<dbReference type="FunFam" id="3.10.20.370:FF:000001">
    <property type="entry name" value="Retrovirus-related Pol polyprotein from transposon 17.6-like protein"/>
    <property type="match status" value="1"/>
</dbReference>
<evidence type="ECO:0000256" key="7">
    <source>
        <dbReference type="ARBA" id="ARBA00022750"/>
    </source>
</evidence>
<keyword evidence="11" id="KW-0229">DNA integration</keyword>
<dbReference type="SUPFAM" id="SSF54160">
    <property type="entry name" value="Chromo domain-like"/>
    <property type="match status" value="1"/>
</dbReference>
<keyword evidence="8" id="KW-0255">Endonuclease</keyword>
<dbReference type="SUPFAM" id="SSF50630">
    <property type="entry name" value="Acid proteases"/>
    <property type="match status" value="1"/>
</dbReference>
<dbReference type="CDD" id="cd00303">
    <property type="entry name" value="retropepsin_like"/>
    <property type="match status" value="1"/>
</dbReference>
<dbReference type="InterPro" id="IPR041373">
    <property type="entry name" value="RT_RNaseH"/>
</dbReference>
<dbReference type="GO" id="GO:0004190">
    <property type="term" value="F:aspartic-type endopeptidase activity"/>
    <property type="evidence" value="ECO:0007669"/>
    <property type="project" value="UniProtKB-KW"/>
</dbReference>
<dbReference type="Proteomes" id="UP000236291">
    <property type="component" value="Unassembled WGS sequence"/>
</dbReference>
<organism evidence="21 22">
    <name type="scientific">Trifolium pratense</name>
    <name type="common">Red clover</name>
    <dbReference type="NCBI Taxonomy" id="57577"/>
    <lineage>
        <taxon>Eukaryota</taxon>
        <taxon>Viridiplantae</taxon>
        <taxon>Streptophyta</taxon>
        <taxon>Embryophyta</taxon>
        <taxon>Tracheophyta</taxon>
        <taxon>Spermatophyta</taxon>
        <taxon>Magnoliopsida</taxon>
        <taxon>eudicotyledons</taxon>
        <taxon>Gunneridae</taxon>
        <taxon>Pentapetalae</taxon>
        <taxon>rosids</taxon>
        <taxon>fabids</taxon>
        <taxon>Fabales</taxon>
        <taxon>Fabaceae</taxon>
        <taxon>Papilionoideae</taxon>
        <taxon>50 kb inversion clade</taxon>
        <taxon>NPAAA clade</taxon>
        <taxon>Hologalegina</taxon>
        <taxon>IRL clade</taxon>
        <taxon>Trifolieae</taxon>
        <taxon>Trifolium</taxon>
    </lineage>
</organism>
<evidence type="ECO:0000256" key="3">
    <source>
        <dbReference type="ARBA" id="ARBA00022679"/>
    </source>
</evidence>
<dbReference type="GO" id="GO:0003964">
    <property type="term" value="F:RNA-directed DNA polymerase activity"/>
    <property type="evidence" value="ECO:0007669"/>
    <property type="project" value="UniProtKB-KW"/>
</dbReference>
<reference evidence="21 22" key="2">
    <citation type="journal article" date="2017" name="Front. Plant Sci.">
        <title>Gene Classification and Mining of Molecular Markers Useful in Red Clover (Trifolium pratense) Breeding.</title>
        <authorList>
            <person name="Istvanek J."/>
            <person name="Dluhosova J."/>
            <person name="Dluhos P."/>
            <person name="Patkova L."/>
            <person name="Nedelnik J."/>
            <person name="Repkova J."/>
        </authorList>
    </citation>
    <scope>NUCLEOTIDE SEQUENCE [LARGE SCALE GENOMIC DNA]</scope>
    <source>
        <strain evidence="22">cv. Tatra</strain>
        <tissue evidence="21">Young leaves</tissue>
    </source>
</reference>
<evidence type="ECO:0000259" key="20">
    <source>
        <dbReference type="PROSITE" id="PS50994"/>
    </source>
</evidence>
<evidence type="ECO:0000256" key="16">
    <source>
        <dbReference type="PROSITE-ProRule" id="PRU00047"/>
    </source>
</evidence>